<dbReference type="CDD" id="cd07581">
    <property type="entry name" value="nitrilase_3"/>
    <property type="match status" value="1"/>
</dbReference>
<sequence length="263" mass="28645">MMKVALGQFAVAPDWETNQRQCLDLIAQAKAGGAELLVLPEGILAQDINNPELLPQTAQPLDGPFMEGLRAASHGIAVAGCVNVPDGHGRFYNTQFVLRDGAFIAQYRKLHLYDAFSMKESQRTSPGLELPPVVQIGDMKVGLMTCYDVRFPELARHLALAGAEAILLPAAWVRGPMKERHWEIMAVARALENTCYVVAVGECGARNCGASMVIDPLGVIALALGELPTLGFATLDRERIAHARRVLPVLENRRFADPVLVDR</sequence>
<dbReference type="InterPro" id="IPR001110">
    <property type="entry name" value="UPF0012_CS"/>
</dbReference>
<dbReference type="Pfam" id="PF00795">
    <property type="entry name" value="CN_hydrolase"/>
    <property type="match status" value="1"/>
</dbReference>
<accession>A0ABR9Y9C1</accession>
<dbReference type="NCBIfam" id="NF033621">
    <property type="entry name" value="de_GSH_amidase"/>
    <property type="match status" value="1"/>
</dbReference>
<dbReference type="Gene3D" id="3.60.110.10">
    <property type="entry name" value="Carbon-nitrogen hydrolase"/>
    <property type="match status" value="1"/>
</dbReference>
<dbReference type="InterPro" id="IPR036526">
    <property type="entry name" value="C-N_Hydrolase_sf"/>
</dbReference>
<protein>
    <submittedName>
        <fullName evidence="3">Deaminated glutathione amidase</fullName>
    </submittedName>
</protein>
<feature type="domain" description="CN hydrolase" evidence="2">
    <location>
        <begin position="2"/>
        <end position="237"/>
    </location>
</feature>
<name>A0ABR9Y9C1_9PROT</name>
<comment type="caution">
    <text evidence="3">The sequence shown here is derived from an EMBL/GenBank/DDBJ whole genome shotgun (WGS) entry which is preliminary data.</text>
</comment>
<evidence type="ECO:0000313" key="3">
    <source>
        <dbReference type="EMBL" id="MBF0875244.1"/>
    </source>
</evidence>
<comment type="similarity">
    <text evidence="1">Belongs to the carbon-nitrogen hydrolase superfamily. NIT1/NIT2 family.</text>
</comment>
<dbReference type="PROSITE" id="PS50263">
    <property type="entry name" value="CN_HYDROLASE"/>
    <property type="match status" value="1"/>
</dbReference>
<proteinExistence type="inferred from homology"/>
<dbReference type="InterPro" id="IPR047999">
    <property type="entry name" value="De_GSH_amidase"/>
</dbReference>
<dbReference type="InterPro" id="IPR003010">
    <property type="entry name" value="C-N_Hydrolase"/>
</dbReference>
<organism evidence="3 4">
    <name type="scientific">Gluconobacter cerevisiae</name>
    <dbReference type="NCBI Taxonomy" id="1379734"/>
    <lineage>
        <taxon>Bacteria</taxon>
        <taxon>Pseudomonadati</taxon>
        <taxon>Pseudomonadota</taxon>
        <taxon>Alphaproteobacteria</taxon>
        <taxon>Acetobacterales</taxon>
        <taxon>Acetobacteraceae</taxon>
        <taxon>Gluconobacter</taxon>
    </lineage>
</organism>
<evidence type="ECO:0000256" key="1">
    <source>
        <dbReference type="ARBA" id="ARBA00010613"/>
    </source>
</evidence>
<reference evidence="4" key="1">
    <citation type="submission" date="2020-04" db="EMBL/GenBank/DDBJ databases">
        <title>Description of novel Gluconacetobacter.</title>
        <authorList>
            <person name="Sombolestani A."/>
        </authorList>
    </citation>
    <scope>NUCLEOTIDE SEQUENCE [LARGE SCALE GENOMIC DNA]</scope>
    <source>
        <strain evidence="4">LMG 27748</strain>
    </source>
</reference>
<evidence type="ECO:0000259" key="2">
    <source>
        <dbReference type="PROSITE" id="PS50263"/>
    </source>
</evidence>
<reference evidence="3 4" key="2">
    <citation type="submission" date="2020-11" db="EMBL/GenBank/DDBJ databases">
        <title>Description of novel Gluconobacter species.</title>
        <authorList>
            <person name="Cleenwerck I."/>
            <person name="Cnockaert M."/>
            <person name="Borremans W."/>
            <person name="Wieme A.D."/>
            <person name="De Vuyst L."/>
            <person name="Vandamme P."/>
        </authorList>
    </citation>
    <scope>NUCLEOTIDE SEQUENCE [LARGE SCALE GENOMIC DNA]</scope>
    <source>
        <strain evidence="3 4">LMG 27748</strain>
    </source>
</reference>
<gene>
    <name evidence="3" type="ORF">HKD21_00060</name>
</gene>
<dbReference type="EMBL" id="JABCQO010000001">
    <property type="protein sequence ID" value="MBF0875244.1"/>
    <property type="molecule type" value="Genomic_DNA"/>
</dbReference>
<evidence type="ECO:0000313" key="4">
    <source>
        <dbReference type="Proteomes" id="UP000630952"/>
    </source>
</evidence>
<dbReference type="PANTHER" id="PTHR23088:SF27">
    <property type="entry name" value="DEAMINATED GLUTATHIONE AMIDASE"/>
    <property type="match status" value="1"/>
</dbReference>
<dbReference type="PANTHER" id="PTHR23088">
    <property type="entry name" value="NITRILASE-RELATED"/>
    <property type="match status" value="1"/>
</dbReference>
<dbReference type="SUPFAM" id="SSF56317">
    <property type="entry name" value="Carbon-nitrogen hydrolase"/>
    <property type="match status" value="1"/>
</dbReference>
<dbReference type="RefSeq" id="WP_228120634.1">
    <property type="nucleotide sequence ID" value="NZ_JABCQO010000001.1"/>
</dbReference>
<keyword evidence="4" id="KW-1185">Reference proteome</keyword>
<dbReference type="Proteomes" id="UP000630952">
    <property type="component" value="Unassembled WGS sequence"/>
</dbReference>
<dbReference type="PROSITE" id="PS01227">
    <property type="entry name" value="UPF0012"/>
    <property type="match status" value="1"/>
</dbReference>